<dbReference type="UniPathway" id="UPA00002">
    <property type="reaction ID" value="UER00468"/>
</dbReference>
<evidence type="ECO:0000256" key="5">
    <source>
        <dbReference type="ARBA" id="ARBA00048791"/>
    </source>
</evidence>
<sequence>MAEAQDIQRVVEEIAEYFRQNPPGSRADGAPPGAPASTGAPRTVSTAPVDASRLAGHADLAPYIDHTLLKPEATREDVTRVAREAARHGFATVCVNSSHVATVAAVLEGSASVPIAVVGFPLGAALTSAKAYEAREAIRAGAREIDMVLNVGALKGRDYGLVLQDIAGVVEASGPLPVKVILETSLLTRDEKIAACVLARNAGAAFVKTSTGFSSGGATEEDVALMRQVVGDGVGVKASGGIRSAEDALRMIRAGANRLGASASVAIVSGQQSAAKY</sequence>
<dbReference type="EMBL" id="CP022163">
    <property type="protein sequence ID" value="ATB27926.1"/>
    <property type="molecule type" value="Genomic_DNA"/>
</dbReference>
<protein>
    <recommendedName>
        <fullName evidence="7">Deoxyribose-phosphate aldolase</fullName>
        <shortName evidence="7">DERA</shortName>
        <ecNumber evidence="7">4.1.2.4</ecNumber>
    </recommendedName>
    <alternativeName>
        <fullName evidence="7">2-deoxy-D-ribose 5-phosphate aldolase</fullName>
    </alternativeName>
    <alternativeName>
        <fullName evidence="7">Phosphodeoxyriboaldolase</fullName>
        <shortName evidence="7">Deoxyriboaldolase</shortName>
    </alternativeName>
</protein>
<dbReference type="Proteomes" id="UP000217289">
    <property type="component" value="Chromosome"/>
</dbReference>
<dbReference type="OrthoDB" id="9774832at2"/>
<dbReference type="InterPro" id="IPR011343">
    <property type="entry name" value="DeoC"/>
</dbReference>
<dbReference type="CDD" id="cd00959">
    <property type="entry name" value="DeoC"/>
    <property type="match status" value="1"/>
</dbReference>
<keyword evidence="10" id="KW-1185">Reference proteome</keyword>
<dbReference type="AlphaFoldDB" id="A0A250IAE1"/>
<reference evidence="9 10" key="1">
    <citation type="submission" date="2017-06" db="EMBL/GenBank/DDBJ databases">
        <authorList>
            <person name="Kim H.J."/>
            <person name="Triplett B.A."/>
        </authorList>
    </citation>
    <scope>NUCLEOTIDE SEQUENCE [LARGE SCALE GENOMIC DNA]</scope>
    <source>
        <strain evidence="9 10">DSM 14713</strain>
    </source>
</reference>
<proteinExistence type="inferred from homology"/>
<dbReference type="PANTHER" id="PTHR10889:SF1">
    <property type="entry name" value="DEOXYRIBOSE-PHOSPHATE ALDOLASE"/>
    <property type="match status" value="1"/>
</dbReference>
<evidence type="ECO:0000313" key="9">
    <source>
        <dbReference type="EMBL" id="ATB27926.1"/>
    </source>
</evidence>
<evidence type="ECO:0000256" key="6">
    <source>
        <dbReference type="ARBA" id="ARBA00056337"/>
    </source>
</evidence>
<evidence type="ECO:0000256" key="2">
    <source>
        <dbReference type="ARBA" id="ARBA00022490"/>
    </source>
</evidence>
<feature type="active site" description="Proton donor/acceptor" evidence="7">
    <location>
        <position position="237"/>
    </location>
</feature>
<dbReference type="RefSeq" id="WP_095976663.1">
    <property type="nucleotide sequence ID" value="NZ_CP022163.1"/>
</dbReference>
<dbReference type="Pfam" id="PF01791">
    <property type="entry name" value="DeoC"/>
    <property type="match status" value="1"/>
</dbReference>
<feature type="active site" description="Schiff-base intermediate with acetaldehyde" evidence="7">
    <location>
        <position position="208"/>
    </location>
</feature>
<comment type="subcellular location">
    <subcellularLocation>
        <location evidence="7">Cytoplasm</location>
    </subcellularLocation>
</comment>
<dbReference type="Gene3D" id="3.20.20.70">
    <property type="entry name" value="Aldolase class I"/>
    <property type="match status" value="1"/>
</dbReference>
<evidence type="ECO:0000256" key="8">
    <source>
        <dbReference type="SAM" id="MobiDB-lite"/>
    </source>
</evidence>
<gene>
    <name evidence="7" type="primary">deoC</name>
    <name evidence="9" type="ORF">MEBOL_001371</name>
</gene>
<comment type="similarity">
    <text evidence="1 7">Belongs to the DeoC/FbaB aldolase family. DeoC type 1 subfamily.</text>
</comment>
<dbReference type="SUPFAM" id="SSF51569">
    <property type="entry name" value="Aldolase"/>
    <property type="match status" value="1"/>
</dbReference>
<comment type="catalytic activity">
    <reaction evidence="5 7">
        <text>2-deoxy-D-ribose 5-phosphate = D-glyceraldehyde 3-phosphate + acetaldehyde</text>
        <dbReference type="Rhea" id="RHEA:12821"/>
        <dbReference type="ChEBI" id="CHEBI:15343"/>
        <dbReference type="ChEBI" id="CHEBI:59776"/>
        <dbReference type="ChEBI" id="CHEBI:62877"/>
        <dbReference type="EC" id="4.1.2.4"/>
    </reaction>
</comment>
<name>A0A250IAE1_9BACT</name>
<dbReference type="InterPro" id="IPR028581">
    <property type="entry name" value="DeoC_typeI"/>
</dbReference>
<evidence type="ECO:0000313" key="10">
    <source>
        <dbReference type="Proteomes" id="UP000217289"/>
    </source>
</evidence>
<dbReference type="NCBIfam" id="TIGR00126">
    <property type="entry name" value="deoC"/>
    <property type="match status" value="1"/>
</dbReference>
<dbReference type="KEGG" id="mbd:MEBOL_001371"/>
<feature type="active site" description="Proton donor/acceptor" evidence="7">
    <location>
        <position position="146"/>
    </location>
</feature>
<accession>A0A250IAE1</accession>
<dbReference type="InterPro" id="IPR013785">
    <property type="entry name" value="Aldolase_TIM"/>
</dbReference>
<dbReference type="GO" id="GO:0016052">
    <property type="term" value="P:carbohydrate catabolic process"/>
    <property type="evidence" value="ECO:0007669"/>
    <property type="project" value="TreeGrafter"/>
</dbReference>
<feature type="compositionally biased region" description="Low complexity" evidence="8">
    <location>
        <begin position="22"/>
        <end position="43"/>
    </location>
</feature>
<dbReference type="GO" id="GO:0006018">
    <property type="term" value="P:2-deoxyribose 1-phosphate catabolic process"/>
    <property type="evidence" value="ECO:0007669"/>
    <property type="project" value="UniProtKB-UniRule"/>
</dbReference>
<comment type="function">
    <text evidence="6 7">Catalyzes a reversible aldol reaction between acetaldehyde and D-glyceraldehyde 3-phosphate to generate 2-deoxy-D-ribose 5-phosphate.</text>
</comment>
<keyword evidence="2 7" id="KW-0963">Cytoplasm</keyword>
<organism evidence="9 10">
    <name type="scientific">Melittangium boletus DSM 14713</name>
    <dbReference type="NCBI Taxonomy" id="1294270"/>
    <lineage>
        <taxon>Bacteria</taxon>
        <taxon>Pseudomonadati</taxon>
        <taxon>Myxococcota</taxon>
        <taxon>Myxococcia</taxon>
        <taxon>Myxococcales</taxon>
        <taxon>Cystobacterineae</taxon>
        <taxon>Archangiaceae</taxon>
        <taxon>Melittangium</taxon>
    </lineage>
</organism>
<dbReference type="PANTHER" id="PTHR10889">
    <property type="entry name" value="DEOXYRIBOSE-PHOSPHATE ALDOLASE"/>
    <property type="match status" value="1"/>
</dbReference>
<feature type="region of interest" description="Disordered" evidence="8">
    <location>
        <begin position="20"/>
        <end position="47"/>
    </location>
</feature>
<evidence type="ECO:0000256" key="4">
    <source>
        <dbReference type="ARBA" id="ARBA00023270"/>
    </source>
</evidence>
<evidence type="ECO:0000256" key="3">
    <source>
        <dbReference type="ARBA" id="ARBA00023239"/>
    </source>
</evidence>
<dbReference type="GO" id="GO:0009264">
    <property type="term" value="P:deoxyribonucleotide catabolic process"/>
    <property type="evidence" value="ECO:0007669"/>
    <property type="project" value="UniProtKB-UniRule"/>
</dbReference>
<dbReference type="GO" id="GO:0004139">
    <property type="term" value="F:deoxyribose-phosphate aldolase activity"/>
    <property type="evidence" value="ECO:0007669"/>
    <property type="project" value="UniProtKB-UniRule"/>
</dbReference>
<keyword evidence="3 7" id="KW-0456">Lyase</keyword>
<dbReference type="GO" id="GO:0005737">
    <property type="term" value="C:cytoplasm"/>
    <property type="evidence" value="ECO:0007669"/>
    <property type="project" value="UniProtKB-SubCell"/>
</dbReference>
<dbReference type="EC" id="4.1.2.4" evidence="7"/>
<dbReference type="InterPro" id="IPR002915">
    <property type="entry name" value="DeoC/FbaB/LacD_aldolase"/>
</dbReference>
<evidence type="ECO:0000256" key="7">
    <source>
        <dbReference type="HAMAP-Rule" id="MF_00114"/>
    </source>
</evidence>
<dbReference type="FunFam" id="3.20.20.70:FF:000044">
    <property type="entry name" value="Deoxyribose-phosphate aldolase"/>
    <property type="match status" value="1"/>
</dbReference>
<evidence type="ECO:0000256" key="1">
    <source>
        <dbReference type="ARBA" id="ARBA00010936"/>
    </source>
</evidence>
<dbReference type="HAMAP" id="MF_00114">
    <property type="entry name" value="DeoC_type1"/>
    <property type="match status" value="1"/>
</dbReference>
<keyword evidence="4 7" id="KW-0704">Schiff base</keyword>
<dbReference type="SMART" id="SM01133">
    <property type="entry name" value="DeoC"/>
    <property type="match status" value="1"/>
</dbReference>
<comment type="pathway">
    <text evidence="7">Carbohydrate degradation; 2-deoxy-D-ribose 1-phosphate degradation; D-glyceraldehyde 3-phosphate and acetaldehyde from 2-deoxy-alpha-D-ribose 1-phosphate: step 2/2.</text>
</comment>